<dbReference type="AlphaFoldDB" id="A0AAV3XL37"/>
<feature type="transmembrane region" description="Helical" evidence="6">
    <location>
        <begin position="6"/>
        <end position="25"/>
    </location>
</feature>
<evidence type="ECO:0000256" key="5">
    <source>
        <dbReference type="ARBA" id="ARBA00031636"/>
    </source>
</evidence>
<dbReference type="Pfam" id="PF01554">
    <property type="entry name" value="MatE"/>
    <property type="match status" value="1"/>
</dbReference>
<dbReference type="PANTHER" id="PTHR43298">
    <property type="entry name" value="MULTIDRUG RESISTANCE PROTEIN NORM-RELATED"/>
    <property type="match status" value="1"/>
</dbReference>
<evidence type="ECO:0000256" key="2">
    <source>
        <dbReference type="ARBA" id="ARBA00010199"/>
    </source>
</evidence>
<comment type="function">
    <text evidence="1">Multidrug efflux pump.</text>
</comment>
<proteinExistence type="inferred from homology"/>
<dbReference type="PANTHER" id="PTHR43298:SF2">
    <property type="entry name" value="FMN_FAD EXPORTER YEEO-RELATED"/>
    <property type="match status" value="1"/>
</dbReference>
<feature type="transmembrane region" description="Helical" evidence="6">
    <location>
        <begin position="71"/>
        <end position="92"/>
    </location>
</feature>
<feature type="transmembrane region" description="Helical" evidence="6">
    <location>
        <begin position="37"/>
        <end position="65"/>
    </location>
</feature>
<dbReference type="InterPro" id="IPR002528">
    <property type="entry name" value="MATE_fam"/>
</dbReference>
<evidence type="ECO:0000313" key="8">
    <source>
        <dbReference type="Proteomes" id="UP001050975"/>
    </source>
</evidence>
<keyword evidence="8" id="KW-1185">Reference proteome</keyword>
<evidence type="ECO:0000256" key="6">
    <source>
        <dbReference type="SAM" id="Phobius"/>
    </source>
</evidence>
<protein>
    <recommendedName>
        <fullName evidence="3">Probable multidrug resistance protein NorM</fullName>
    </recommendedName>
    <alternativeName>
        <fullName evidence="5">Multidrug-efflux transporter</fullName>
    </alternativeName>
</protein>
<dbReference type="EMBL" id="BLAY01000119">
    <property type="protein sequence ID" value="GET41354.1"/>
    <property type="molecule type" value="Genomic_DNA"/>
</dbReference>
<organism evidence="7 8">
    <name type="scientific">Microseira wollei NIES-4236</name>
    <dbReference type="NCBI Taxonomy" id="2530354"/>
    <lineage>
        <taxon>Bacteria</taxon>
        <taxon>Bacillati</taxon>
        <taxon>Cyanobacteriota</taxon>
        <taxon>Cyanophyceae</taxon>
        <taxon>Oscillatoriophycideae</taxon>
        <taxon>Aerosakkonematales</taxon>
        <taxon>Aerosakkonemataceae</taxon>
        <taxon>Microseira</taxon>
    </lineage>
</organism>
<evidence type="ECO:0000313" key="7">
    <source>
        <dbReference type="EMBL" id="GET41354.1"/>
    </source>
</evidence>
<evidence type="ECO:0000256" key="3">
    <source>
        <dbReference type="ARBA" id="ARBA00020268"/>
    </source>
</evidence>
<feature type="transmembrane region" description="Helical" evidence="6">
    <location>
        <begin position="271"/>
        <end position="294"/>
    </location>
</feature>
<feature type="transmembrane region" description="Helical" evidence="6">
    <location>
        <begin position="300"/>
        <end position="321"/>
    </location>
</feature>
<dbReference type="Proteomes" id="UP001050975">
    <property type="component" value="Unassembled WGS sequence"/>
</dbReference>
<keyword evidence="6" id="KW-0812">Transmembrane</keyword>
<keyword evidence="6" id="KW-0472">Membrane</keyword>
<dbReference type="GO" id="GO:0005886">
    <property type="term" value="C:plasma membrane"/>
    <property type="evidence" value="ECO:0007669"/>
    <property type="project" value="TreeGrafter"/>
</dbReference>
<dbReference type="GO" id="GO:0042910">
    <property type="term" value="F:xenobiotic transmembrane transporter activity"/>
    <property type="evidence" value="ECO:0007669"/>
    <property type="project" value="InterPro"/>
</dbReference>
<feature type="transmembrane region" description="Helical" evidence="6">
    <location>
        <begin position="190"/>
        <end position="223"/>
    </location>
</feature>
<comment type="similarity">
    <text evidence="2">Belongs to the multi antimicrobial extrusion (MATE) (TC 2.A.66.1) family.</text>
</comment>
<gene>
    <name evidence="7" type="ORF">MiSe_61660</name>
</gene>
<comment type="caution">
    <text evidence="7">The sequence shown here is derived from an EMBL/GenBank/DDBJ whole genome shotgun (WGS) entry which is preliminary data.</text>
</comment>
<reference evidence="7" key="1">
    <citation type="submission" date="2019-10" db="EMBL/GenBank/DDBJ databases">
        <title>Draft genome sequece of Microseira wollei NIES-4236.</title>
        <authorList>
            <person name="Yamaguchi H."/>
            <person name="Suzuki S."/>
            <person name="Kawachi M."/>
        </authorList>
    </citation>
    <scope>NUCLEOTIDE SEQUENCE</scope>
    <source>
        <strain evidence="7">NIES-4236</strain>
    </source>
</reference>
<sequence>MVALTKSYLHATAWGLPACIAFLYLKEITAVINFPQFGTVIIVASLLLNVPANYVLMFGLLGFPALGLAGIGWATTLIYWGTLLASALMIYFHPKTRDYQLFGYLNQFDKEIFVKIFQLGWPRGIQLATQVGQFNVTAWLMGYLGTEVLAGHEIAIQTADIFLTISIGISYGATVRVGQMMGEKNPLGSLRVILVNIAFGLILAIVVALGLDLFASHIAAIYLDINNPENAVAIRTATFFLKIAGVYLIFYSIHVIVGGALLGLQDTSVPTLINIFIFWGVGLGGGCLMTRTLGWGGIGLWYGLILAPAGASIILLVRFYLVNFKKMAERENIDEGASQQATSRASLQ</sequence>
<dbReference type="InterPro" id="IPR050222">
    <property type="entry name" value="MATE_MdtK"/>
</dbReference>
<evidence type="ECO:0000256" key="4">
    <source>
        <dbReference type="ARBA" id="ARBA00022448"/>
    </source>
</evidence>
<feature type="transmembrane region" description="Helical" evidence="6">
    <location>
        <begin position="243"/>
        <end position="264"/>
    </location>
</feature>
<keyword evidence="4" id="KW-0813">Transport</keyword>
<dbReference type="GO" id="GO:0015297">
    <property type="term" value="F:antiporter activity"/>
    <property type="evidence" value="ECO:0007669"/>
    <property type="project" value="InterPro"/>
</dbReference>
<evidence type="ECO:0000256" key="1">
    <source>
        <dbReference type="ARBA" id="ARBA00003408"/>
    </source>
</evidence>
<keyword evidence="6" id="KW-1133">Transmembrane helix</keyword>
<accession>A0AAV3XL37</accession>
<name>A0AAV3XL37_9CYAN</name>